<feature type="non-terminal residue" evidence="2">
    <location>
        <position position="188"/>
    </location>
</feature>
<sequence>SEGSVVGSVTSVEQEPGRSIESEVKMAMDAANDLFSSFVGGGYDVNQLYDALNDLSVRIADDDEFKDYLNDFFQCFESWLKEGIDESRFKEIVHNGRQTVYKKYQQQLDNIYDQINLIVESLKEDKLMSKLGSDISQLTRDLFVDENNNPTIKPELFYDAQKLLPVIVEQIKYIPVPRQDISDEDYDF</sequence>
<feature type="non-terminal residue" evidence="2">
    <location>
        <position position="1"/>
    </location>
</feature>
<evidence type="ECO:0000259" key="1">
    <source>
        <dbReference type="Pfam" id="PF19343"/>
    </source>
</evidence>
<evidence type="ECO:0000313" key="3">
    <source>
        <dbReference type="Proteomes" id="UP000281549"/>
    </source>
</evidence>
<gene>
    <name evidence="2" type="ORF">ROZALSC1DRAFT_26230</name>
</gene>
<dbReference type="InterPro" id="IPR045967">
    <property type="entry name" value="HAM1-like_N"/>
</dbReference>
<dbReference type="PANTHER" id="PTHR31138">
    <property type="entry name" value="CHROMOSOME 19, WHOLE GENOME SHOTGUN SEQUENCE"/>
    <property type="match status" value="1"/>
</dbReference>
<organism evidence="2 3">
    <name type="scientific">Rozella allomycis (strain CSF55)</name>
    <dbReference type="NCBI Taxonomy" id="988480"/>
    <lineage>
        <taxon>Eukaryota</taxon>
        <taxon>Fungi</taxon>
        <taxon>Fungi incertae sedis</taxon>
        <taxon>Cryptomycota</taxon>
        <taxon>Cryptomycota incertae sedis</taxon>
        <taxon>Rozella</taxon>
    </lineage>
</organism>
<proteinExistence type="predicted"/>
<protein>
    <recommendedName>
        <fullName evidence="1">HAM1-like N-terminal domain-containing protein</fullName>
    </recommendedName>
</protein>
<dbReference type="Pfam" id="PF19343">
    <property type="entry name" value="HAM1_N"/>
    <property type="match status" value="1"/>
</dbReference>
<feature type="domain" description="HAM1-like N-terminal" evidence="1">
    <location>
        <begin position="42"/>
        <end position="187"/>
    </location>
</feature>
<dbReference type="PANTHER" id="PTHR31138:SF1">
    <property type="entry name" value="PDZ DOMAIN-CONTAINING PROTEIN"/>
    <property type="match status" value="1"/>
</dbReference>
<name>A0A4P9Y9Y3_ROZAC</name>
<dbReference type="EMBL" id="ML008329">
    <property type="protein sequence ID" value="RKP15642.1"/>
    <property type="molecule type" value="Genomic_DNA"/>
</dbReference>
<dbReference type="AlphaFoldDB" id="A0A4P9Y9Y3"/>
<dbReference type="Proteomes" id="UP000281549">
    <property type="component" value="Unassembled WGS sequence"/>
</dbReference>
<evidence type="ECO:0000313" key="2">
    <source>
        <dbReference type="EMBL" id="RKP15642.1"/>
    </source>
</evidence>
<accession>A0A4P9Y9Y3</accession>
<reference evidence="3" key="1">
    <citation type="journal article" date="2018" name="Nat. Microbiol.">
        <title>Leveraging single-cell genomics to expand the fungal tree of life.</title>
        <authorList>
            <person name="Ahrendt S.R."/>
            <person name="Quandt C.A."/>
            <person name="Ciobanu D."/>
            <person name="Clum A."/>
            <person name="Salamov A."/>
            <person name="Andreopoulos B."/>
            <person name="Cheng J.F."/>
            <person name="Woyke T."/>
            <person name="Pelin A."/>
            <person name="Henrissat B."/>
            <person name="Reynolds N.K."/>
            <person name="Benny G.L."/>
            <person name="Smith M.E."/>
            <person name="James T.Y."/>
            <person name="Grigoriev I.V."/>
        </authorList>
    </citation>
    <scope>NUCLEOTIDE SEQUENCE [LARGE SCALE GENOMIC DNA]</scope>
    <source>
        <strain evidence="3">CSF55</strain>
    </source>
</reference>